<evidence type="ECO:0000256" key="2">
    <source>
        <dbReference type="ARBA" id="ARBA00006513"/>
    </source>
</evidence>
<keyword evidence="8" id="KW-0406">Ion transport</keyword>
<feature type="transmembrane region" description="Helical" evidence="11">
    <location>
        <begin position="223"/>
        <end position="244"/>
    </location>
</feature>
<dbReference type="GO" id="GO:0015252">
    <property type="term" value="F:proton channel activity"/>
    <property type="evidence" value="ECO:0007669"/>
    <property type="project" value="InterPro"/>
</dbReference>
<evidence type="ECO:0000256" key="11">
    <source>
        <dbReference type="SAM" id="Phobius"/>
    </source>
</evidence>
<dbReference type="InterPro" id="IPR004878">
    <property type="entry name" value="Otopetrin"/>
</dbReference>
<protein>
    <submittedName>
        <fullName evidence="12">Otopetrin-2</fullName>
    </submittedName>
</protein>
<evidence type="ECO:0000256" key="7">
    <source>
        <dbReference type="ARBA" id="ARBA00022989"/>
    </source>
</evidence>
<feature type="transmembrane region" description="Helical" evidence="11">
    <location>
        <begin position="579"/>
        <end position="602"/>
    </location>
</feature>
<keyword evidence="5 11" id="KW-0812">Transmembrane</keyword>
<feature type="transmembrane region" description="Helical" evidence="11">
    <location>
        <begin position="155"/>
        <end position="172"/>
    </location>
</feature>
<keyword evidence="3" id="KW-0813">Transport</keyword>
<evidence type="ECO:0000256" key="8">
    <source>
        <dbReference type="ARBA" id="ARBA00023065"/>
    </source>
</evidence>
<dbReference type="AlphaFoldDB" id="A0A8D9AJP4"/>
<comment type="subcellular location">
    <subcellularLocation>
        <location evidence="1">Cell membrane</location>
        <topology evidence="1">Multi-pass membrane protein</topology>
    </subcellularLocation>
</comment>
<feature type="transmembrane region" description="Helical" evidence="11">
    <location>
        <begin position="452"/>
        <end position="475"/>
    </location>
</feature>
<dbReference type="GO" id="GO:0005886">
    <property type="term" value="C:plasma membrane"/>
    <property type="evidence" value="ECO:0007669"/>
    <property type="project" value="UniProtKB-SubCell"/>
</dbReference>
<feature type="transmembrane region" description="Helical" evidence="11">
    <location>
        <begin position="608"/>
        <end position="630"/>
    </location>
</feature>
<feature type="transmembrane region" description="Helical" evidence="11">
    <location>
        <begin position="539"/>
        <end position="558"/>
    </location>
</feature>
<organism evidence="12">
    <name type="scientific">Cacopsylla melanoneura</name>
    <dbReference type="NCBI Taxonomy" id="428564"/>
    <lineage>
        <taxon>Eukaryota</taxon>
        <taxon>Metazoa</taxon>
        <taxon>Ecdysozoa</taxon>
        <taxon>Arthropoda</taxon>
        <taxon>Hexapoda</taxon>
        <taxon>Insecta</taxon>
        <taxon>Pterygota</taxon>
        <taxon>Neoptera</taxon>
        <taxon>Paraneoptera</taxon>
        <taxon>Hemiptera</taxon>
        <taxon>Sternorrhyncha</taxon>
        <taxon>Psylloidea</taxon>
        <taxon>Psyllidae</taxon>
        <taxon>Psyllinae</taxon>
        <taxon>Cacopsylla</taxon>
    </lineage>
</organism>
<comment type="similarity">
    <text evidence="2">Belongs to the otopetrin family.</text>
</comment>
<feature type="transmembrane region" description="Helical" evidence="11">
    <location>
        <begin position="420"/>
        <end position="440"/>
    </location>
</feature>
<evidence type="ECO:0000256" key="9">
    <source>
        <dbReference type="ARBA" id="ARBA00023136"/>
    </source>
</evidence>
<dbReference type="PANTHER" id="PTHR21522">
    <property type="entry name" value="PROTON CHANNEL OTOP"/>
    <property type="match status" value="1"/>
</dbReference>
<evidence type="ECO:0000256" key="4">
    <source>
        <dbReference type="ARBA" id="ARBA00022475"/>
    </source>
</evidence>
<dbReference type="EMBL" id="HBUF01572648">
    <property type="protein sequence ID" value="CAG6767179.1"/>
    <property type="molecule type" value="Transcribed_RNA"/>
</dbReference>
<name>A0A8D9AJP4_9HEMI</name>
<proteinExistence type="inferred from homology"/>
<accession>A0A8D9AJP4</accession>
<sequence>MSDSGGGGKTRRGGHGGKLKNSRSILGFLNSRNSGLLEQKESFSYFWVLLSTLYGKILIVLMIAFCLIEVMDNSIKLLTLQGLYLIYLYVGSIAVIICIYIWVLIDSCSSWNTIDSPNITTSVMADAELGSMTMSRFDSLKRAHISRAKTSATSFYIRIGALAFGLGTLVFNGLEMAMHSLMEGSCLGGVVFVHPVLHGLFTFLQMHFLFVNSQVLVEKFGPIARFGFMHLAATNLALWIRLVIWESGVEWVYFVHLAQSSGGSQRSLGTNSDIPTPLHLRGYPKFITESDVHHRVERNVQFAANATWNGYIYRPISEAHISQVVTLHQCLNTNSLGQLWTSSMPFLYPFIVQFSLIAAGVTYVMCNNVGIDRLKSFRYINSINKKHHRSNDTSPHHKNKKSNYSYEVDAIDCSSASKGLFLGLLCLVIVIVIIIIFLVVKEDPDFPMEILFWMTSGTLSGILVISLISCIIGLYQIRKLSHTGYIPTQVDKLFSSVTVTGVIFYSVFGIVIGCCGLYITLSSDNADVSNYDKQIHMMLIFVNTVQLLQTSFQSTLLGEALRRGSITTHQILTKPGSQVITFLLCSNGALWAFDSFITQSWLSQELQLRFMGLLAWGVISRISLPLLVFYRFHSGVLLLEIWQRTYRSFKFDNLN</sequence>
<feature type="transmembrane region" description="Helical" evidence="11">
    <location>
        <begin position="82"/>
        <end position="105"/>
    </location>
</feature>
<dbReference type="Pfam" id="PF03189">
    <property type="entry name" value="Otopetrin"/>
    <property type="match status" value="1"/>
</dbReference>
<evidence type="ECO:0000256" key="1">
    <source>
        <dbReference type="ARBA" id="ARBA00004651"/>
    </source>
</evidence>
<feature type="transmembrane region" description="Helical" evidence="11">
    <location>
        <begin position="346"/>
        <end position="366"/>
    </location>
</feature>
<keyword evidence="10" id="KW-0407">Ion channel</keyword>
<evidence type="ECO:0000313" key="12">
    <source>
        <dbReference type="EMBL" id="CAG6767180.1"/>
    </source>
</evidence>
<feature type="transmembrane region" description="Helical" evidence="11">
    <location>
        <begin position="192"/>
        <end position="211"/>
    </location>
</feature>
<evidence type="ECO:0000256" key="5">
    <source>
        <dbReference type="ARBA" id="ARBA00022692"/>
    </source>
</evidence>
<feature type="transmembrane region" description="Helical" evidence="11">
    <location>
        <begin position="45"/>
        <end position="70"/>
    </location>
</feature>
<dbReference type="PANTHER" id="PTHR21522:SF32">
    <property type="entry name" value="OTOPETRIN-2"/>
    <property type="match status" value="1"/>
</dbReference>
<keyword evidence="7 11" id="KW-1133">Transmembrane helix</keyword>
<feature type="transmembrane region" description="Helical" evidence="11">
    <location>
        <begin position="496"/>
        <end position="519"/>
    </location>
</feature>
<evidence type="ECO:0000256" key="6">
    <source>
        <dbReference type="ARBA" id="ARBA00022781"/>
    </source>
</evidence>
<dbReference type="EMBL" id="HBUF01572649">
    <property type="protein sequence ID" value="CAG6767180.1"/>
    <property type="molecule type" value="Transcribed_RNA"/>
</dbReference>
<keyword evidence="6" id="KW-0375">Hydrogen ion transport</keyword>
<reference evidence="12" key="1">
    <citation type="submission" date="2021-05" db="EMBL/GenBank/DDBJ databases">
        <authorList>
            <person name="Alioto T."/>
            <person name="Alioto T."/>
            <person name="Gomez Garrido J."/>
        </authorList>
    </citation>
    <scope>NUCLEOTIDE SEQUENCE</scope>
</reference>
<keyword evidence="4" id="KW-1003">Cell membrane</keyword>
<evidence type="ECO:0000256" key="10">
    <source>
        <dbReference type="ARBA" id="ARBA00023303"/>
    </source>
</evidence>
<keyword evidence="9 11" id="KW-0472">Membrane</keyword>
<evidence type="ECO:0000256" key="3">
    <source>
        <dbReference type="ARBA" id="ARBA00022448"/>
    </source>
</evidence>